<reference evidence="1" key="1">
    <citation type="submission" date="2015-10" db="EMBL/GenBank/DDBJ databases">
        <authorList>
            <person name="Gilbert D.G."/>
        </authorList>
    </citation>
    <scope>NUCLEOTIDE SEQUENCE</scope>
</reference>
<name>A0A160VBR2_9ZZZZ</name>
<dbReference type="EMBL" id="FAXA01000167">
    <property type="protein sequence ID" value="CUV02010.1"/>
    <property type="molecule type" value="Genomic_DNA"/>
</dbReference>
<evidence type="ECO:0000313" key="1">
    <source>
        <dbReference type="EMBL" id="CUV02010.1"/>
    </source>
</evidence>
<organism evidence="1">
    <name type="scientific">hydrothermal vent metagenome</name>
    <dbReference type="NCBI Taxonomy" id="652676"/>
    <lineage>
        <taxon>unclassified sequences</taxon>
        <taxon>metagenomes</taxon>
        <taxon>ecological metagenomes</taxon>
    </lineage>
</organism>
<proteinExistence type="predicted"/>
<accession>A0A160VBR2</accession>
<protein>
    <submittedName>
        <fullName evidence="1">Uncharacterized protein</fullName>
    </submittedName>
</protein>
<sequence>MDSVLAGESANSVQWAENIANPLNASESISNRDLLVNPTEDLLSP</sequence>
<gene>
    <name evidence="1" type="ORF">MGWOODY_Clf833</name>
</gene>
<dbReference type="AlphaFoldDB" id="A0A160VBR2"/>